<proteinExistence type="predicted"/>
<name>A0A9X8UIU7_9FIRM</name>
<reference evidence="1 2" key="1">
    <citation type="submission" date="2019-03" db="EMBL/GenBank/DDBJ databases">
        <title>Genomic Encyclopedia of Type Strains, Phase IV (KMG-IV): sequencing the most valuable type-strain genomes for metagenomic binning, comparative biology and taxonomic classification.</title>
        <authorList>
            <person name="Goeker M."/>
        </authorList>
    </citation>
    <scope>NUCLEOTIDE SEQUENCE [LARGE SCALE GENOMIC DNA]</scope>
    <source>
        <strain evidence="1 2">DSM 100433</strain>
    </source>
</reference>
<organism evidence="1 2">
    <name type="scientific">Harryflintia acetispora</name>
    <dbReference type="NCBI Taxonomy" id="1849041"/>
    <lineage>
        <taxon>Bacteria</taxon>
        <taxon>Bacillati</taxon>
        <taxon>Bacillota</taxon>
        <taxon>Clostridia</taxon>
        <taxon>Eubacteriales</taxon>
        <taxon>Oscillospiraceae</taxon>
        <taxon>Harryflintia</taxon>
    </lineage>
</organism>
<sequence length="273" mass="29605">MRGIHRPDPCPQLSARLAIDCKSCQGLCCAALAFSRCDGFPADKAAGEPCRYLGGDFRCAVHARLGQKGLHGCMAFDCFGAGQRVSGYYPGRDWRSDPALKDALFARFLAVYRLHQMLWLLGETLSLLPAHSLWEEAAALIAEGDELARQPSPGLGEYHRRVSRVLQSAGALVCREAGPAAPGRKRMDYAGRSLRGQSLCGRDMSMALLIAADLRDCNLYGANLCGADLRDCDLRGADLHEACFLTQGQLAAAKGDKTTRLPPRLRRPAGWEG</sequence>
<dbReference type="AlphaFoldDB" id="A0A9X8UIU7"/>
<dbReference type="Proteomes" id="UP000294682">
    <property type="component" value="Unassembled WGS sequence"/>
</dbReference>
<keyword evidence="2" id="KW-1185">Reference proteome</keyword>
<dbReference type="SUPFAM" id="SSF141571">
    <property type="entry name" value="Pentapeptide repeat-like"/>
    <property type="match status" value="1"/>
</dbReference>
<evidence type="ECO:0000313" key="1">
    <source>
        <dbReference type="EMBL" id="TCL42452.1"/>
    </source>
</evidence>
<dbReference type="Gene3D" id="2.160.20.80">
    <property type="entry name" value="E3 ubiquitin-protein ligase SopA"/>
    <property type="match status" value="1"/>
</dbReference>
<evidence type="ECO:0000313" key="2">
    <source>
        <dbReference type="Proteomes" id="UP000294682"/>
    </source>
</evidence>
<dbReference type="Pfam" id="PF00805">
    <property type="entry name" value="Pentapeptide"/>
    <property type="match status" value="1"/>
</dbReference>
<comment type="caution">
    <text evidence="1">The sequence shown here is derived from an EMBL/GenBank/DDBJ whole genome shotgun (WGS) entry which is preliminary data.</text>
</comment>
<dbReference type="InterPro" id="IPR001646">
    <property type="entry name" value="5peptide_repeat"/>
</dbReference>
<dbReference type="EMBL" id="SLUK01000010">
    <property type="protein sequence ID" value="TCL42452.1"/>
    <property type="molecule type" value="Genomic_DNA"/>
</dbReference>
<gene>
    <name evidence="1" type="ORF">EDD78_11078</name>
</gene>
<dbReference type="RefSeq" id="WP_132084980.1">
    <property type="nucleotide sequence ID" value="NZ_JADNAH010000028.1"/>
</dbReference>
<accession>A0A9X8UIU7</accession>
<protein>
    <submittedName>
        <fullName evidence="1">Pentapeptide repeat protein</fullName>
    </submittedName>
</protein>